<evidence type="ECO:0000313" key="4">
    <source>
        <dbReference type="EMBL" id="PRO66211.1"/>
    </source>
</evidence>
<dbReference type="RefSeq" id="WP_105958401.1">
    <property type="nucleotide sequence ID" value="NZ_PVNS01000004.1"/>
</dbReference>
<dbReference type="InterPro" id="IPR036677">
    <property type="entry name" value="EutN_CcmL_sf"/>
</dbReference>
<dbReference type="InterPro" id="IPR004992">
    <property type="entry name" value="EutN_CcmL"/>
</dbReference>
<comment type="subcellular location">
    <subcellularLocation>
        <location evidence="1">Carboxysome</location>
    </subcellularLocation>
</comment>
<dbReference type="PROSITE" id="PS51932">
    <property type="entry name" value="BMV"/>
    <property type="match status" value="1"/>
</dbReference>
<dbReference type="Proteomes" id="UP000243650">
    <property type="component" value="Unassembled WGS sequence"/>
</dbReference>
<gene>
    <name evidence="4" type="ORF">C6I21_05255</name>
</gene>
<evidence type="ECO:0000313" key="5">
    <source>
        <dbReference type="Proteomes" id="UP000243650"/>
    </source>
</evidence>
<dbReference type="GO" id="GO:0031470">
    <property type="term" value="C:carboxysome"/>
    <property type="evidence" value="ECO:0007669"/>
    <property type="project" value="UniProtKB-SubCell"/>
</dbReference>
<keyword evidence="2" id="KW-1282">Carboxysome</keyword>
<dbReference type="OrthoDB" id="196195at2"/>
<dbReference type="EMBL" id="PVNS01000004">
    <property type="protein sequence ID" value="PRO66211.1"/>
    <property type="molecule type" value="Genomic_DNA"/>
</dbReference>
<evidence type="ECO:0000256" key="2">
    <source>
        <dbReference type="ARBA" id="ARBA00023669"/>
    </source>
</evidence>
<evidence type="ECO:0000256" key="3">
    <source>
        <dbReference type="ARBA" id="ARBA00024446"/>
    </source>
</evidence>
<keyword evidence="3" id="KW-1283">Bacterial microcompartment</keyword>
<dbReference type="PANTHER" id="PTHR36539">
    <property type="entry name" value="ETHANOLAMINE UTILIZATION PROTEIN EUTN"/>
    <property type="match status" value="1"/>
</dbReference>
<evidence type="ECO:0000256" key="1">
    <source>
        <dbReference type="ARBA" id="ARBA00023587"/>
    </source>
</evidence>
<protein>
    <submittedName>
        <fullName evidence="4">Ethanolamine utilization protein EutN</fullName>
    </submittedName>
</protein>
<sequence length="100" mass="10460">MVIGRVVGSVVATSKDERLMGKKMLVVQPLDLETVEPDGKPLVSIDTIGSGTGEVVMVVGGSSARQTNTTKDTPVDSAIVAIIDHIDIHGKRTFESRGGS</sequence>
<organism evidence="4 5">
    <name type="scientific">Alkalicoccus urumqiensis</name>
    <name type="common">Bacillus urumqiensis</name>
    <dbReference type="NCBI Taxonomy" id="1548213"/>
    <lineage>
        <taxon>Bacteria</taxon>
        <taxon>Bacillati</taxon>
        <taxon>Bacillota</taxon>
        <taxon>Bacilli</taxon>
        <taxon>Bacillales</taxon>
        <taxon>Bacillaceae</taxon>
        <taxon>Alkalicoccus</taxon>
    </lineage>
</organism>
<dbReference type="Pfam" id="PF03319">
    <property type="entry name" value="EutN_CcmL"/>
    <property type="match status" value="1"/>
</dbReference>
<reference evidence="4 5" key="1">
    <citation type="submission" date="2018-03" db="EMBL/GenBank/DDBJ databases">
        <title>Bacillus urumqiensis sp. nov., a moderately haloalkaliphilic bacterium isolated from a salt lake.</title>
        <authorList>
            <person name="Zhao B."/>
            <person name="Liao Z."/>
        </authorList>
    </citation>
    <scope>NUCLEOTIDE SEQUENCE [LARGE SCALE GENOMIC DNA]</scope>
    <source>
        <strain evidence="4 5">BZ-SZ-XJ18</strain>
    </source>
</reference>
<dbReference type="AlphaFoldDB" id="A0A2P6MIV0"/>
<dbReference type="CDD" id="cd01614">
    <property type="entry name" value="EutN_CcmL"/>
    <property type="match status" value="1"/>
</dbReference>
<dbReference type="Gene3D" id="2.40.50.220">
    <property type="entry name" value="EutN/Ccml"/>
    <property type="match status" value="1"/>
</dbReference>
<keyword evidence="5" id="KW-1185">Reference proteome</keyword>
<name>A0A2P6MIV0_ALKUR</name>
<comment type="caution">
    <text evidence="4">The sequence shown here is derived from an EMBL/GenBank/DDBJ whole genome shotgun (WGS) entry which is preliminary data.</text>
</comment>
<proteinExistence type="predicted"/>
<dbReference type="SUPFAM" id="SSF159133">
    <property type="entry name" value="EutN/CcmL-like"/>
    <property type="match status" value="1"/>
</dbReference>
<accession>A0A2P6MIV0</accession>